<evidence type="ECO:0000256" key="5">
    <source>
        <dbReference type="ARBA" id="ARBA00022729"/>
    </source>
</evidence>
<dbReference type="PANTHER" id="PTHR31490">
    <property type="entry name" value="GLYCOSYL HYDROLASE"/>
    <property type="match status" value="1"/>
</dbReference>
<proteinExistence type="inferred from homology"/>
<evidence type="ECO:0000256" key="4">
    <source>
        <dbReference type="ARBA" id="ARBA00022651"/>
    </source>
</evidence>
<evidence type="ECO:0000313" key="12">
    <source>
        <dbReference type="Proteomes" id="UP000806542"/>
    </source>
</evidence>
<evidence type="ECO:0000256" key="8">
    <source>
        <dbReference type="ARBA" id="ARBA00023295"/>
    </source>
</evidence>
<dbReference type="Proteomes" id="UP000806542">
    <property type="component" value="Unassembled WGS sequence"/>
</dbReference>
<dbReference type="InterPro" id="IPR017853">
    <property type="entry name" value="GH"/>
</dbReference>
<keyword evidence="9" id="KW-0624">Polysaccharide degradation</keyword>
<dbReference type="Pfam" id="PF00331">
    <property type="entry name" value="Glyco_hydro_10"/>
    <property type="match status" value="1"/>
</dbReference>
<keyword evidence="12" id="KW-1185">Reference proteome</keyword>
<comment type="caution">
    <text evidence="11">The sequence shown here is derived from an EMBL/GenBank/DDBJ whole genome shotgun (WGS) entry which is preliminary data.</text>
</comment>
<name>A0A9D5M6Q4_9FIRM</name>
<feature type="domain" description="GH10" evidence="10">
    <location>
        <begin position="407"/>
        <end position="684"/>
    </location>
</feature>
<dbReference type="RefSeq" id="WP_226393117.1">
    <property type="nucleotide sequence ID" value="NZ_JADCKB010000018.1"/>
</dbReference>
<dbReference type="PANTHER" id="PTHR31490:SF88">
    <property type="entry name" value="BETA-XYLANASE"/>
    <property type="match status" value="1"/>
</dbReference>
<dbReference type="AlphaFoldDB" id="A0A9D5M6Q4"/>
<dbReference type="InterPro" id="IPR001000">
    <property type="entry name" value="GH10_dom"/>
</dbReference>
<evidence type="ECO:0000313" key="11">
    <source>
        <dbReference type="EMBL" id="MBE5040564.1"/>
    </source>
</evidence>
<dbReference type="GO" id="GO:0031176">
    <property type="term" value="F:endo-1,4-beta-xylanase activity"/>
    <property type="evidence" value="ECO:0007669"/>
    <property type="project" value="UniProtKB-EC"/>
</dbReference>
<keyword evidence="6" id="KW-0378">Hydrolase</keyword>
<comment type="similarity">
    <text evidence="2">Belongs to the glycosyl hydrolase 10 (cellulase F) family.</text>
</comment>
<organism evidence="11 12">
    <name type="scientific">Ructibacterium gallinarum</name>
    <dbReference type="NCBI Taxonomy" id="2779355"/>
    <lineage>
        <taxon>Bacteria</taxon>
        <taxon>Bacillati</taxon>
        <taxon>Bacillota</taxon>
        <taxon>Clostridia</taxon>
        <taxon>Eubacteriales</taxon>
        <taxon>Oscillospiraceae</taxon>
        <taxon>Ructibacterium</taxon>
    </lineage>
</organism>
<dbReference type="GO" id="GO:0045493">
    <property type="term" value="P:xylan catabolic process"/>
    <property type="evidence" value="ECO:0007669"/>
    <property type="project" value="UniProtKB-KW"/>
</dbReference>
<dbReference type="SUPFAM" id="SSF51445">
    <property type="entry name" value="(Trans)glycosidases"/>
    <property type="match status" value="1"/>
</dbReference>
<keyword evidence="5" id="KW-0732">Signal</keyword>
<dbReference type="InterPro" id="IPR044846">
    <property type="entry name" value="GH10"/>
</dbReference>
<keyword evidence="7" id="KW-0119">Carbohydrate metabolism</keyword>
<evidence type="ECO:0000256" key="3">
    <source>
        <dbReference type="ARBA" id="ARBA00012590"/>
    </source>
</evidence>
<gene>
    <name evidence="11" type="ORF">INF28_08835</name>
</gene>
<dbReference type="PROSITE" id="PS51760">
    <property type="entry name" value="GH10_2"/>
    <property type="match status" value="1"/>
</dbReference>
<evidence type="ECO:0000256" key="6">
    <source>
        <dbReference type="ARBA" id="ARBA00022801"/>
    </source>
</evidence>
<evidence type="ECO:0000256" key="7">
    <source>
        <dbReference type="ARBA" id="ARBA00023277"/>
    </source>
</evidence>
<sequence>MKRAIIAILYVIIIMTTVTVYATVTASGFISICEEQCELKTSPVTSNDITYYPIGEIAEKLGMSVAKSDSGIVISVNNHYAEFVPQSESAVMDMVSIPAKSLYRINNDLLVEEGFFINYMKYMGAECFKETVLTFSSVPGIEDTGKMESEDIFYGKLNKTGTLIESEQLFTATKIGGSNLQTEVVELKENEVEDCTEALKITTISEPTAVYDYQLKMYPQRDLQSGHFALLSYWAKAIDISDESGYAYAGPCYEQNYGEYKKAGSANHEIEMSGNWKKYYMLISANDEDYLKNTSRFNMRFGYKPQTILIAGLKVELLEEGYTKEDVTYAYTENPTYEGREEGALWRDEALKRIEKNRKTSITVNVSDENGNPIKDAEVKAEMIKNDFIFGTAVHNNLLQSSVIDGASDNAKLYAENVLKHFNTVVYDTAGKWPTIESDRARYATGIYNWSEENNINVRGHALFWDNLKYYSESFKQAWDFMTDDERYWRVQEHINENMTYFGNNIKQWDLLNEPLANRNLINRIGVEKTADLFKIAKKIAPNVSFYVNETGINGNHANWLQTRKLASFVKKLNDSGAQVDGIGIQAHCGTVLRYPQEFYNQLDYLATESSVHEIAVTEYDFTVDDEELAADNLRDMLIATYSHPKATGFLTWGFWDSQHWKNNAPFFYSNWMPKQALSVWDNYVNGEWKTSVSGKSDTMGVFSFKGHKGEYSLTIKYGDSEANAVFNTDKLGIINVKIGDEITIIPDSIPNIKNMLNSEDYLKYRSDYMLQDNGEIEGTGIKIPAYQQPEEYDSSIIKGNNEGFTHVNIYDDFSDYGTDGKDENGTYINPVTNSNVYGNWYGAQAYDKRGTVINNVDGRYCLSFYRQKNPEVFKSCLSQILKPNGFPIDTKSEAYEFNMSFQVPYEEKAIGLRYGRYVQIALSRTADGMGEQSIVSVVSNSADATSPILRYGINGQELLKENTWYTLSLSMIPNGTGEMIVSGTLNNSNETIFLPEQTVYYGNDLRFLRMIVNSYASEEYTRRTFDLGSIEFEKIEITPLICFDGQTAIFNGSKGQWQCAAVYEKGTDKLIEARIKMVEVDDVADTVTVTTALDDNVYARAFLWEENMKPIAFAEWKKE</sequence>
<keyword evidence="4" id="KW-0858">Xylan degradation</keyword>
<evidence type="ECO:0000256" key="9">
    <source>
        <dbReference type="ARBA" id="ARBA00023326"/>
    </source>
</evidence>
<evidence type="ECO:0000259" key="10">
    <source>
        <dbReference type="PROSITE" id="PS51760"/>
    </source>
</evidence>
<dbReference type="Gene3D" id="2.60.120.260">
    <property type="entry name" value="Galactose-binding domain-like"/>
    <property type="match status" value="1"/>
</dbReference>
<reference evidence="11" key="1">
    <citation type="submission" date="2020-10" db="EMBL/GenBank/DDBJ databases">
        <title>ChiBAC.</title>
        <authorList>
            <person name="Zenner C."/>
            <person name="Hitch T.C.A."/>
            <person name="Clavel T."/>
        </authorList>
    </citation>
    <scope>NUCLEOTIDE SEQUENCE</scope>
    <source>
        <strain evidence="11">DSM 107454</strain>
    </source>
</reference>
<comment type="catalytic activity">
    <reaction evidence="1">
        <text>Endohydrolysis of (1-&gt;4)-beta-D-xylosidic linkages in xylans.</text>
        <dbReference type="EC" id="3.2.1.8"/>
    </reaction>
</comment>
<dbReference type="EC" id="3.2.1.8" evidence="3"/>
<evidence type="ECO:0000256" key="2">
    <source>
        <dbReference type="ARBA" id="ARBA00007495"/>
    </source>
</evidence>
<evidence type="ECO:0000256" key="1">
    <source>
        <dbReference type="ARBA" id="ARBA00000681"/>
    </source>
</evidence>
<accession>A0A9D5M6Q4</accession>
<dbReference type="SMART" id="SM00633">
    <property type="entry name" value="Glyco_10"/>
    <property type="match status" value="1"/>
</dbReference>
<dbReference type="EMBL" id="JADCKB010000018">
    <property type="protein sequence ID" value="MBE5040564.1"/>
    <property type="molecule type" value="Genomic_DNA"/>
</dbReference>
<dbReference type="Gene3D" id="3.20.20.80">
    <property type="entry name" value="Glycosidases"/>
    <property type="match status" value="1"/>
</dbReference>
<keyword evidence="8" id="KW-0326">Glycosidase</keyword>
<protein>
    <recommendedName>
        <fullName evidence="3">endo-1,4-beta-xylanase</fullName>
        <ecNumber evidence="3">3.2.1.8</ecNumber>
    </recommendedName>
</protein>